<dbReference type="EMBL" id="JBHTCC010000001">
    <property type="protein sequence ID" value="MFC7297228.1"/>
    <property type="molecule type" value="Genomic_DNA"/>
</dbReference>
<evidence type="ECO:0000259" key="3">
    <source>
        <dbReference type="Pfam" id="PF19029"/>
    </source>
</evidence>
<evidence type="ECO:0000313" key="5">
    <source>
        <dbReference type="Proteomes" id="UP001596379"/>
    </source>
</evidence>
<reference evidence="5" key="1">
    <citation type="journal article" date="2019" name="Int. J. Syst. Evol. Microbiol.">
        <title>The Global Catalogue of Microorganisms (GCM) 10K type strain sequencing project: providing services to taxonomists for standard genome sequencing and annotation.</title>
        <authorList>
            <consortium name="The Broad Institute Genomics Platform"/>
            <consortium name="The Broad Institute Genome Sequencing Center for Infectious Disease"/>
            <person name="Wu L."/>
            <person name="Ma J."/>
        </authorList>
    </citation>
    <scope>NUCLEOTIDE SEQUENCE [LARGE SCALE GENOMIC DNA]</scope>
    <source>
        <strain evidence="5">CCUG 36956</strain>
    </source>
</reference>
<organism evidence="4 5">
    <name type="scientific">Herminiimonas aquatilis</name>
    <dbReference type="NCBI Taxonomy" id="345342"/>
    <lineage>
        <taxon>Bacteria</taxon>
        <taxon>Pseudomonadati</taxon>
        <taxon>Pseudomonadota</taxon>
        <taxon>Betaproteobacteria</taxon>
        <taxon>Burkholderiales</taxon>
        <taxon>Oxalobacteraceae</taxon>
        <taxon>Herminiimonas</taxon>
    </lineage>
</organism>
<dbReference type="RefSeq" id="WP_382232399.1">
    <property type="nucleotide sequence ID" value="NZ_JBHTCC010000001.1"/>
</dbReference>
<dbReference type="Proteomes" id="UP001596379">
    <property type="component" value="Unassembled WGS sequence"/>
</dbReference>
<proteinExistence type="predicted"/>
<keyword evidence="2" id="KW-1133">Transmembrane helix</keyword>
<keyword evidence="2" id="KW-0472">Membrane</keyword>
<evidence type="ECO:0000313" key="4">
    <source>
        <dbReference type="EMBL" id="MFC7297228.1"/>
    </source>
</evidence>
<keyword evidence="2" id="KW-0812">Transmembrane</keyword>
<gene>
    <name evidence="4" type="ORF">ACFQO0_02125</name>
</gene>
<feature type="region of interest" description="Disordered" evidence="1">
    <location>
        <begin position="1"/>
        <end position="22"/>
    </location>
</feature>
<name>A0ABW2J267_9BURK</name>
<comment type="caution">
    <text evidence="4">The sequence shown here is derived from an EMBL/GenBank/DDBJ whole genome shotgun (WGS) entry which is preliminary data.</text>
</comment>
<evidence type="ECO:0000256" key="1">
    <source>
        <dbReference type="SAM" id="MobiDB-lite"/>
    </source>
</evidence>
<accession>A0ABW2J267</accession>
<feature type="domain" description="DUF883" evidence="3">
    <location>
        <begin position="85"/>
        <end position="114"/>
    </location>
</feature>
<dbReference type="PANTHER" id="PTHR35893">
    <property type="entry name" value="INNER MEMBRANE PROTEIN-RELATED"/>
    <property type="match status" value="1"/>
</dbReference>
<keyword evidence="5" id="KW-1185">Reference proteome</keyword>
<evidence type="ECO:0000256" key="2">
    <source>
        <dbReference type="SAM" id="Phobius"/>
    </source>
</evidence>
<protein>
    <submittedName>
        <fullName evidence="4">YqjD family protein</fullName>
    </submittedName>
</protein>
<sequence length="114" mass="12243">MSSNTSTVTARSANQTTTSTATLREDLQTLKADLDTLLGHAAELTDTELHDAQERILAKFSSLRFAAKGMAVEAGRQFHHGVEVTTGYVKERPLQSIALAVGFGTLLGVIISRK</sequence>
<dbReference type="InterPro" id="IPR010279">
    <property type="entry name" value="YqjD/ElaB"/>
</dbReference>
<feature type="transmembrane region" description="Helical" evidence="2">
    <location>
        <begin position="94"/>
        <end position="112"/>
    </location>
</feature>
<dbReference type="Pfam" id="PF19029">
    <property type="entry name" value="DUF883_C"/>
    <property type="match status" value="1"/>
</dbReference>
<dbReference type="InterPro" id="IPR043605">
    <property type="entry name" value="DUF883_C"/>
</dbReference>
<dbReference type="PANTHER" id="PTHR35893:SF3">
    <property type="entry name" value="INNER MEMBRANE PROTEIN"/>
    <property type="match status" value="1"/>
</dbReference>